<name>A0A6A6DEI6_9PEZI</name>
<evidence type="ECO:0000313" key="12">
    <source>
        <dbReference type="EMBL" id="KAF2177891.1"/>
    </source>
</evidence>
<dbReference type="FunFam" id="3.40.50.720:FF:000209">
    <property type="entry name" value="Polyketide synthase Pks12"/>
    <property type="match status" value="1"/>
</dbReference>
<dbReference type="InterPro" id="IPR020841">
    <property type="entry name" value="PKS_Beta-ketoAc_synthase_dom"/>
</dbReference>
<keyword evidence="4" id="KW-0521">NADP</keyword>
<dbReference type="OrthoDB" id="329835at2759"/>
<dbReference type="PANTHER" id="PTHR43775:SF29">
    <property type="entry name" value="ASPERFURANONE POLYKETIDE SYNTHASE AFOG-RELATED"/>
    <property type="match status" value="1"/>
</dbReference>
<dbReference type="InterPro" id="IPR032821">
    <property type="entry name" value="PKS_assoc"/>
</dbReference>
<dbReference type="InterPro" id="IPR029063">
    <property type="entry name" value="SAM-dependent_MTases_sf"/>
</dbReference>
<dbReference type="SMART" id="SM00827">
    <property type="entry name" value="PKS_AT"/>
    <property type="match status" value="1"/>
</dbReference>
<dbReference type="Gene3D" id="1.10.1200.10">
    <property type="entry name" value="ACP-like"/>
    <property type="match status" value="1"/>
</dbReference>
<feature type="domain" description="Carrier" evidence="9">
    <location>
        <begin position="2489"/>
        <end position="2567"/>
    </location>
</feature>
<dbReference type="GO" id="GO:0031177">
    <property type="term" value="F:phosphopantetheine binding"/>
    <property type="evidence" value="ECO:0007669"/>
    <property type="project" value="InterPro"/>
</dbReference>
<dbReference type="Pfam" id="PF08240">
    <property type="entry name" value="ADH_N"/>
    <property type="match status" value="1"/>
</dbReference>
<dbReference type="Pfam" id="PF00107">
    <property type="entry name" value="ADH_zinc_N"/>
    <property type="match status" value="1"/>
</dbReference>
<keyword evidence="2" id="KW-0597">Phosphoprotein</keyword>
<dbReference type="SUPFAM" id="SSF53335">
    <property type="entry name" value="S-adenosyl-L-methionine-dependent methyltransferases"/>
    <property type="match status" value="1"/>
</dbReference>
<dbReference type="Gene3D" id="3.90.180.10">
    <property type="entry name" value="Medium-chain alcohol dehydrogenases, catalytic domain"/>
    <property type="match status" value="1"/>
</dbReference>
<dbReference type="Gene3D" id="3.10.129.110">
    <property type="entry name" value="Polyketide synthase dehydratase"/>
    <property type="match status" value="1"/>
</dbReference>
<dbReference type="InterPro" id="IPR001227">
    <property type="entry name" value="Ac_transferase_dom_sf"/>
</dbReference>
<dbReference type="SMART" id="SM00829">
    <property type="entry name" value="PKS_ER"/>
    <property type="match status" value="1"/>
</dbReference>
<dbReference type="InterPro" id="IPR016035">
    <property type="entry name" value="Acyl_Trfase/lysoPLipase"/>
</dbReference>
<dbReference type="SMART" id="SM00823">
    <property type="entry name" value="PKS_PP"/>
    <property type="match status" value="1"/>
</dbReference>
<dbReference type="Proteomes" id="UP000800200">
    <property type="component" value="Unassembled WGS sequence"/>
</dbReference>
<dbReference type="CDD" id="cd05195">
    <property type="entry name" value="enoyl_red"/>
    <property type="match status" value="1"/>
</dbReference>
<dbReference type="InterPro" id="IPR036291">
    <property type="entry name" value="NAD(P)-bd_dom_sf"/>
</dbReference>
<feature type="region of interest" description="N-terminal hotdog fold" evidence="8">
    <location>
        <begin position="953"/>
        <end position="1087"/>
    </location>
</feature>
<dbReference type="InterPro" id="IPR002364">
    <property type="entry name" value="Quin_OxRdtase/zeta-crystal_CS"/>
</dbReference>
<dbReference type="InterPro" id="IPR042104">
    <property type="entry name" value="PKS_dehydratase_sf"/>
</dbReference>
<dbReference type="Pfam" id="PF02801">
    <property type="entry name" value="Ketoacyl-synt_C"/>
    <property type="match status" value="1"/>
</dbReference>
<keyword evidence="5" id="KW-0560">Oxidoreductase</keyword>
<dbReference type="EMBL" id="ML994681">
    <property type="protein sequence ID" value="KAF2177891.1"/>
    <property type="molecule type" value="Genomic_DNA"/>
</dbReference>
<keyword evidence="7" id="KW-0012">Acyltransferase</keyword>
<dbReference type="InterPro" id="IPR014031">
    <property type="entry name" value="Ketoacyl_synth_C"/>
</dbReference>
<dbReference type="InterPro" id="IPR020807">
    <property type="entry name" value="PKS_DH"/>
</dbReference>
<dbReference type="PROSITE" id="PS52019">
    <property type="entry name" value="PKS_MFAS_DH"/>
    <property type="match status" value="1"/>
</dbReference>
<dbReference type="InterPro" id="IPR036736">
    <property type="entry name" value="ACP-like_sf"/>
</dbReference>
<dbReference type="SUPFAM" id="SSF47336">
    <property type="entry name" value="ACP-like"/>
    <property type="match status" value="1"/>
</dbReference>
<keyword evidence="6" id="KW-0511">Multifunctional enzyme</keyword>
<protein>
    <submittedName>
        <fullName evidence="12">Uncharacterized protein</fullName>
    </submittedName>
</protein>
<proteinExistence type="predicted"/>
<dbReference type="CDD" id="cd02440">
    <property type="entry name" value="AdoMet_MTases"/>
    <property type="match status" value="1"/>
</dbReference>
<dbReference type="CDD" id="cd05274">
    <property type="entry name" value="KR_FAS_SDR_x"/>
    <property type="match status" value="1"/>
</dbReference>
<evidence type="ECO:0000259" key="11">
    <source>
        <dbReference type="PROSITE" id="PS52019"/>
    </source>
</evidence>
<dbReference type="SUPFAM" id="SSF53901">
    <property type="entry name" value="Thiolase-like"/>
    <property type="match status" value="1"/>
</dbReference>
<evidence type="ECO:0000256" key="7">
    <source>
        <dbReference type="ARBA" id="ARBA00023315"/>
    </source>
</evidence>
<dbReference type="InterPro" id="IPR018201">
    <property type="entry name" value="Ketoacyl_synth_AS"/>
</dbReference>
<dbReference type="InterPro" id="IPR056501">
    <property type="entry name" value="NAD-bd_HRPKS_sdrA"/>
</dbReference>
<dbReference type="PANTHER" id="PTHR43775">
    <property type="entry name" value="FATTY ACID SYNTHASE"/>
    <property type="match status" value="1"/>
</dbReference>
<sequence length="2577" mass="283460">MQEGKDGGFFEPIAVIGLALKFPQDATCPESFWQTLLEKRSALTSVPKERYNADSFENASYGHFIREELGCFHAPFFTISPAEAECMDPQQRWLLETSYHALENSGIPLDQATGSNTSVHIGCFMHDFETMTARDPELPGRYKVTGTSKSILANRLSWFYDFQGPSMVIDTACSSSLIALHMACQSLHGGDTEMGIVAGCNLFYDPSVSANLNSLNFLSPDNKCYSFDHRANGYSRGEGFGVVILKRLSKALQDGNVIRAVIRATGSNQDGRTPGITQPSGRAQELLIRSTYHRAGLDMAKTRYFEAHGTGTPVGDPTEAKAIANAFKQIGSSRKPLYIGSVKSNIGHLEGASGIAGLIKTILVLERGLIPANIWLDRINRQIDAAAWNLVFPTETTVWPTEGLRRASVNSFGFGGTNAHAVLDDAYHYLRAHNLDGLHSTKVTPSHLESTARMSNGLNETILESQRTLVPFSKLLTLSAFDEAGIERLKTAYGRGYPEVRGEHISEYLDDLAYTLGQRRTKLPWRSYAVAAAADTPLSEPAWSDPVRAEKSLNICFVFTGQGAQWRGMGRELLDLEPFKKSLVAADGYFRSLGCHWSLSEKLYETNAADPYFDDPQHSQPICTAIQVALVDLLTTWSITPAVIVGHSSGEIAAAYCSGAISREAAWKISYCRGLAISLANLLCPRSGSMMAVQLSPKRLSAYTSTWHASHSEEDLITVACYNSHSNVRVSGSLEALNFLSSSLQKEGVPFHRLNVDVAYHSPHMAGAAAIYEKFIHDISAGEVRPTRPLISTITGQQSASQELCTADYWVANLVAPVQFNDAMRQVCAPTRRKLGKSMQSLAANYILEIGPHSALKSPIRNILKDFGRDINTCYSSALVRNQLAHHSILKCVGRLQCRGYGVDFVAVNRNHSVLREPKMLTNLPPYPFNRPQNYWLESRISKNYRFRKFPHHELLGTPVMDWNELEARWNNRLILKNMPFLRHHKVNGLDVYPAAGMLVMALEATRQLLGNERKATGYRFKDVTFQNALVLTSDPQGVETQLTLRPSQVMTSKALSSWNEFRICVYENGNWRECCRGAITVEYAETAWSPSGIDEHEGKLTSYNDRLQSGWSQCQVTMHKSDTYRILRSSGLDYGPIFQGLGNIKANDRGEAVGIIDMQHWRSHDPDTPCKPHIVHPSALDAILQLAFPALIGPGGGQVPTMVPTSLTNLWISEDVTQETQFSQIKAHAMSAFKGLREVKASVVAADANSDQICIVAEVTMTIVVTAYPEAHEKGNTCRRFYNLDWRPDFALLKDPLSVETSQSHPSVTNGLISHNMDKEKEWVCRTAIINTLHSISKAYSAPSPHLHKYLDWMRRQVTMGTAGVSWNESVGKFPISQTLEIYQAVKQFDVEGRLLVKIAENLPSMMEGELDPLEFLFSDDLLEKFYQFGQWPANLLPRLGNCVDSMAFKNPSIRIIEVGAGTGGLTASLLDTLNRHAQNESGTSRFAEYVYTDISPGFFVRARERFNNPRISYKTLDISKDPTDQGFDAGSFDVVVASNVLHATPNLEETLKNSRKLLKPGGKLILHESTNPKATKLGFIFGLLPGWWLCTESNREWSPLISQTEWHNLLSRSEFSGADMVLGGDAEEDEENPKVAVMISTALPAHIDAGMTSDITVMYEQSSDSQLEICQSLRQYLAPRSDIKLSCVNIEASQDVNFSKSTCIFLPALDRPFLRTMDSGELALLHIICSKADRLLWVGGQRSDFGMSPDYGIVAGLARTVESENLDFSFVTVTIEIPYHCERVANHIWTILGSNPPRTSPAYENEYAEKNGVLHISRLVEANSLTADAFPTPGSRMTALRKWNGELTRPVKLGIATVGLLDTLAYTEDIATPKPLASEEVEIQVKAAGLNFRDVLTALGQLNDNYFGNELAGVVTQVGSNSTHDLKVGDNVVGVHTGTMKTTVRCMAYQMHKLPSDMPLSTGAALPLVFCTAYYSLISWAQAKPGESVLIHSGAGGFGQASIQLCKYLGCEIYATVSTDEKAQMLVNAYGIPKSHIFSSRNLDFANGIKRLTEDRGVDIILNSLAGEALRKSWGCLAPFGRFIELGKTDIYSTSTSALGGLPIFPLSKNVMFASVDLPQLYERGDRISTILSSVMRLAVDKAITPPKPLHVFKGSEIQQTFRMMQKGKHLGKIVIEFSDDDLVQVEKAKESLQLFDPRSTYMIAGGLGGIAQSICRWMVRRGARNVVLLSRSNACDGHLEPFLTGVRASGANVATMSCDVSNAGQLQSVINGIEKTLPPIKGCIQAAMVLRNVAVNNMTAEDWSAAIRPKVDGSWNLHTLLPEGMDFFILLASQSGLLGAHGQSNYASGNTYQDELARHRVRHGEKAVSIDLGSVTSVGHVADRMDVKALARRNGIEDFSEQDLLALLEYYCDPSLPVQPPLKAQVVTALGIPAELKSKGIVEPQWMAKPLFKPLHSIHPDDHVASAGVDKTKIWEMRLREAKSSTEAEDIVCGAMRTHLADLLAVGEDDIDTGKPVHAYGVDSLVAVELRNWLSKSMAADLPVFEILGNSTIAGLAGEVARKSKLVSFSKNGS</sequence>
<dbReference type="Pfam" id="PF23114">
    <property type="entry name" value="NAD-bd_HRPKS_sdrA"/>
    <property type="match status" value="1"/>
</dbReference>
<dbReference type="InterPro" id="IPR050091">
    <property type="entry name" value="PKS_NRPS_Biosynth_Enz"/>
</dbReference>
<dbReference type="InterPro" id="IPR049900">
    <property type="entry name" value="PKS_mFAS_DH"/>
</dbReference>
<evidence type="ECO:0000256" key="5">
    <source>
        <dbReference type="ARBA" id="ARBA00023002"/>
    </source>
</evidence>
<dbReference type="PROSITE" id="PS50075">
    <property type="entry name" value="CARRIER"/>
    <property type="match status" value="1"/>
</dbReference>
<dbReference type="InterPro" id="IPR020806">
    <property type="entry name" value="PKS_PP-bd"/>
</dbReference>
<dbReference type="Pfam" id="PF08659">
    <property type="entry name" value="KR"/>
    <property type="match status" value="1"/>
</dbReference>
<dbReference type="InterPro" id="IPR020843">
    <property type="entry name" value="ER"/>
</dbReference>
<feature type="domain" description="Ketosynthase family 3 (KS3)" evidence="10">
    <location>
        <begin position="10"/>
        <end position="425"/>
    </location>
</feature>
<dbReference type="PROSITE" id="PS00606">
    <property type="entry name" value="KS3_1"/>
    <property type="match status" value="1"/>
</dbReference>
<evidence type="ECO:0000256" key="3">
    <source>
        <dbReference type="ARBA" id="ARBA00022679"/>
    </source>
</evidence>
<dbReference type="InterPro" id="IPR057326">
    <property type="entry name" value="KR_dom"/>
</dbReference>
<dbReference type="InterPro" id="IPR009081">
    <property type="entry name" value="PP-bd_ACP"/>
</dbReference>
<dbReference type="InterPro" id="IPR014030">
    <property type="entry name" value="Ketoacyl_synth_N"/>
</dbReference>
<dbReference type="PROSITE" id="PS00012">
    <property type="entry name" value="PHOSPHOPANTETHEINE"/>
    <property type="match status" value="1"/>
</dbReference>
<dbReference type="GO" id="GO:1901336">
    <property type="term" value="P:lactone biosynthetic process"/>
    <property type="evidence" value="ECO:0007669"/>
    <property type="project" value="UniProtKB-ARBA"/>
</dbReference>
<dbReference type="SUPFAM" id="SSF55048">
    <property type="entry name" value="Probable ACP-binding domain of malonyl-CoA ACP transacylase"/>
    <property type="match status" value="1"/>
</dbReference>
<dbReference type="Pfam" id="PF00109">
    <property type="entry name" value="ketoacyl-synt"/>
    <property type="match status" value="1"/>
</dbReference>
<dbReference type="Pfam" id="PF14765">
    <property type="entry name" value="PS-DH"/>
    <property type="match status" value="1"/>
</dbReference>
<dbReference type="GO" id="GO:0004312">
    <property type="term" value="F:fatty acid synthase activity"/>
    <property type="evidence" value="ECO:0007669"/>
    <property type="project" value="TreeGrafter"/>
</dbReference>
<evidence type="ECO:0000259" key="9">
    <source>
        <dbReference type="PROSITE" id="PS50075"/>
    </source>
</evidence>
<dbReference type="CDD" id="cd00833">
    <property type="entry name" value="PKS"/>
    <property type="match status" value="1"/>
</dbReference>
<feature type="active site" description="Proton donor; for dehydratase activity" evidence="8">
    <location>
        <position position="1182"/>
    </location>
</feature>
<dbReference type="GO" id="GO:0016491">
    <property type="term" value="F:oxidoreductase activity"/>
    <property type="evidence" value="ECO:0007669"/>
    <property type="project" value="UniProtKB-KW"/>
</dbReference>
<feature type="region of interest" description="C-terminal hotdog fold" evidence="8">
    <location>
        <begin position="1116"/>
        <end position="1271"/>
    </location>
</feature>
<keyword evidence="1" id="KW-0596">Phosphopantetheine</keyword>
<keyword evidence="3" id="KW-0808">Transferase</keyword>
<evidence type="ECO:0000313" key="13">
    <source>
        <dbReference type="Proteomes" id="UP000800200"/>
    </source>
</evidence>
<feature type="active site" description="Proton acceptor; for dehydratase activity" evidence="8">
    <location>
        <position position="985"/>
    </location>
</feature>
<dbReference type="SMART" id="SM00822">
    <property type="entry name" value="PKS_KR"/>
    <property type="match status" value="1"/>
</dbReference>
<dbReference type="Pfam" id="PF23297">
    <property type="entry name" value="ACP_SdgA_C"/>
    <property type="match status" value="1"/>
</dbReference>
<dbReference type="GO" id="GO:0006633">
    <property type="term" value="P:fatty acid biosynthetic process"/>
    <property type="evidence" value="ECO:0007669"/>
    <property type="project" value="InterPro"/>
</dbReference>
<dbReference type="InterPro" id="IPR013149">
    <property type="entry name" value="ADH-like_C"/>
</dbReference>
<evidence type="ECO:0000256" key="2">
    <source>
        <dbReference type="ARBA" id="ARBA00022553"/>
    </source>
</evidence>
<feature type="domain" description="PKS/mFAS DH" evidence="11">
    <location>
        <begin position="953"/>
        <end position="1271"/>
    </location>
</feature>
<dbReference type="Pfam" id="PF21089">
    <property type="entry name" value="PKS_DH_N"/>
    <property type="match status" value="1"/>
</dbReference>
<reference evidence="12" key="1">
    <citation type="journal article" date="2020" name="Stud. Mycol.">
        <title>101 Dothideomycetes genomes: a test case for predicting lifestyles and emergence of pathogens.</title>
        <authorList>
            <person name="Haridas S."/>
            <person name="Albert R."/>
            <person name="Binder M."/>
            <person name="Bloem J."/>
            <person name="Labutti K."/>
            <person name="Salamov A."/>
            <person name="Andreopoulos B."/>
            <person name="Baker S."/>
            <person name="Barry K."/>
            <person name="Bills G."/>
            <person name="Bluhm B."/>
            <person name="Cannon C."/>
            <person name="Castanera R."/>
            <person name="Culley D."/>
            <person name="Daum C."/>
            <person name="Ezra D."/>
            <person name="Gonzalez J."/>
            <person name="Henrissat B."/>
            <person name="Kuo A."/>
            <person name="Liang C."/>
            <person name="Lipzen A."/>
            <person name="Lutzoni F."/>
            <person name="Magnuson J."/>
            <person name="Mondo S."/>
            <person name="Nolan M."/>
            <person name="Ohm R."/>
            <person name="Pangilinan J."/>
            <person name="Park H.-J."/>
            <person name="Ramirez L."/>
            <person name="Alfaro M."/>
            <person name="Sun H."/>
            <person name="Tritt A."/>
            <person name="Yoshinaga Y."/>
            <person name="Zwiers L.-H."/>
            <person name="Turgeon B."/>
            <person name="Goodwin S."/>
            <person name="Spatafora J."/>
            <person name="Crous P."/>
            <person name="Grigoriev I."/>
        </authorList>
    </citation>
    <scope>NUCLEOTIDE SEQUENCE</scope>
    <source>
        <strain evidence="12">CBS 207.26</strain>
    </source>
</reference>
<dbReference type="SMART" id="SM00826">
    <property type="entry name" value="PKS_DH"/>
    <property type="match status" value="1"/>
</dbReference>
<keyword evidence="13" id="KW-1185">Reference proteome</keyword>
<dbReference type="InterPro" id="IPR014043">
    <property type="entry name" value="Acyl_transferase_dom"/>
</dbReference>
<dbReference type="InterPro" id="IPR011032">
    <property type="entry name" value="GroES-like_sf"/>
</dbReference>
<dbReference type="SMART" id="SM00825">
    <property type="entry name" value="PKS_KS"/>
    <property type="match status" value="1"/>
</dbReference>
<dbReference type="InterPro" id="IPR016039">
    <property type="entry name" value="Thiolase-like"/>
</dbReference>
<gene>
    <name evidence="12" type="ORF">K469DRAFT_601543</name>
</gene>
<dbReference type="Pfam" id="PF00698">
    <property type="entry name" value="Acyl_transf_1"/>
    <property type="match status" value="1"/>
</dbReference>
<dbReference type="Pfam" id="PF16197">
    <property type="entry name" value="KAsynt_C_assoc"/>
    <property type="match status" value="1"/>
</dbReference>
<dbReference type="PROSITE" id="PS52004">
    <property type="entry name" value="KS3_2"/>
    <property type="match status" value="1"/>
</dbReference>
<dbReference type="GO" id="GO:0004315">
    <property type="term" value="F:3-oxoacyl-[acyl-carrier-protein] synthase activity"/>
    <property type="evidence" value="ECO:0007669"/>
    <property type="project" value="InterPro"/>
</dbReference>
<dbReference type="InterPro" id="IPR016036">
    <property type="entry name" value="Malonyl_transacylase_ACP-bd"/>
</dbReference>
<evidence type="ECO:0000256" key="4">
    <source>
        <dbReference type="ARBA" id="ARBA00022857"/>
    </source>
</evidence>
<dbReference type="GO" id="GO:0030639">
    <property type="term" value="P:polyketide biosynthetic process"/>
    <property type="evidence" value="ECO:0007669"/>
    <property type="project" value="UniProtKB-ARBA"/>
</dbReference>
<dbReference type="InterPro" id="IPR049552">
    <property type="entry name" value="PKS_DH_N"/>
</dbReference>
<dbReference type="SUPFAM" id="SSF50129">
    <property type="entry name" value="GroES-like"/>
    <property type="match status" value="1"/>
</dbReference>
<dbReference type="SUPFAM" id="SSF52151">
    <property type="entry name" value="FabD/lysophospholipase-like"/>
    <property type="match status" value="1"/>
</dbReference>
<dbReference type="PROSITE" id="PS01162">
    <property type="entry name" value="QOR_ZETA_CRYSTAL"/>
    <property type="match status" value="1"/>
</dbReference>
<dbReference type="Gene3D" id="3.40.47.10">
    <property type="match status" value="1"/>
</dbReference>
<accession>A0A6A6DEI6</accession>
<dbReference type="Gene3D" id="3.40.50.150">
    <property type="entry name" value="Vaccinia Virus protein VP39"/>
    <property type="match status" value="1"/>
</dbReference>
<dbReference type="Gene3D" id="3.40.50.720">
    <property type="entry name" value="NAD(P)-binding Rossmann-like Domain"/>
    <property type="match status" value="2"/>
</dbReference>
<organism evidence="12 13">
    <name type="scientific">Zopfia rhizophila CBS 207.26</name>
    <dbReference type="NCBI Taxonomy" id="1314779"/>
    <lineage>
        <taxon>Eukaryota</taxon>
        <taxon>Fungi</taxon>
        <taxon>Dikarya</taxon>
        <taxon>Ascomycota</taxon>
        <taxon>Pezizomycotina</taxon>
        <taxon>Dothideomycetes</taxon>
        <taxon>Dothideomycetes incertae sedis</taxon>
        <taxon>Zopfiaceae</taxon>
        <taxon>Zopfia</taxon>
    </lineage>
</organism>
<dbReference type="InterPro" id="IPR013217">
    <property type="entry name" value="Methyltransf_12"/>
</dbReference>
<evidence type="ECO:0000259" key="10">
    <source>
        <dbReference type="PROSITE" id="PS52004"/>
    </source>
</evidence>
<dbReference type="Gene3D" id="3.40.366.10">
    <property type="entry name" value="Malonyl-Coenzyme A Acyl Carrier Protein, domain 2"/>
    <property type="match status" value="1"/>
</dbReference>
<dbReference type="GO" id="GO:0008270">
    <property type="term" value="F:zinc ion binding"/>
    <property type="evidence" value="ECO:0007669"/>
    <property type="project" value="InterPro"/>
</dbReference>
<dbReference type="InterPro" id="IPR013968">
    <property type="entry name" value="PKS_KR"/>
</dbReference>
<evidence type="ECO:0000256" key="6">
    <source>
        <dbReference type="ARBA" id="ARBA00023268"/>
    </source>
</evidence>
<dbReference type="InterPro" id="IPR006162">
    <property type="entry name" value="Ppantetheine_attach_site"/>
</dbReference>
<dbReference type="InterPro" id="IPR013154">
    <property type="entry name" value="ADH-like_N"/>
</dbReference>
<dbReference type="InterPro" id="IPR049551">
    <property type="entry name" value="PKS_DH_C"/>
</dbReference>
<dbReference type="Pfam" id="PF08242">
    <property type="entry name" value="Methyltransf_12"/>
    <property type="match status" value="1"/>
</dbReference>
<dbReference type="SUPFAM" id="SSF51735">
    <property type="entry name" value="NAD(P)-binding Rossmann-fold domains"/>
    <property type="match status" value="2"/>
</dbReference>
<evidence type="ECO:0000256" key="1">
    <source>
        <dbReference type="ARBA" id="ARBA00022450"/>
    </source>
</evidence>
<evidence type="ECO:0000256" key="8">
    <source>
        <dbReference type="PROSITE-ProRule" id="PRU01363"/>
    </source>
</evidence>